<feature type="compositionally biased region" description="Acidic residues" evidence="2">
    <location>
        <begin position="457"/>
        <end position="469"/>
    </location>
</feature>
<dbReference type="Proteomes" id="UP001397290">
    <property type="component" value="Unassembled WGS sequence"/>
</dbReference>
<dbReference type="InterPro" id="IPR009057">
    <property type="entry name" value="Homeodomain-like_sf"/>
</dbReference>
<feature type="coiled-coil region" evidence="1">
    <location>
        <begin position="87"/>
        <end position="114"/>
    </location>
</feature>
<evidence type="ECO:0000256" key="2">
    <source>
        <dbReference type="SAM" id="MobiDB-lite"/>
    </source>
</evidence>
<feature type="compositionally biased region" description="Basic residues" evidence="2">
    <location>
        <begin position="412"/>
        <end position="424"/>
    </location>
</feature>
<keyword evidence="1" id="KW-0175">Coiled coil</keyword>
<comment type="caution">
    <text evidence="4">The sequence shown here is derived from an EMBL/GenBank/DDBJ whole genome shotgun (WGS) entry which is preliminary data.</text>
</comment>
<feature type="region of interest" description="Disordered" evidence="2">
    <location>
        <begin position="639"/>
        <end position="665"/>
    </location>
</feature>
<evidence type="ECO:0000256" key="1">
    <source>
        <dbReference type="SAM" id="Coils"/>
    </source>
</evidence>
<feature type="compositionally biased region" description="Polar residues" evidence="2">
    <location>
        <begin position="488"/>
        <end position="497"/>
    </location>
</feature>
<feature type="region of interest" description="Disordered" evidence="2">
    <location>
        <begin position="566"/>
        <end position="586"/>
    </location>
</feature>
<feature type="compositionally biased region" description="Polar residues" evidence="2">
    <location>
        <begin position="377"/>
        <end position="409"/>
    </location>
</feature>
<dbReference type="SUPFAM" id="SSF46689">
    <property type="entry name" value="Homeodomain-like"/>
    <property type="match status" value="1"/>
</dbReference>
<feature type="region of interest" description="Disordered" evidence="2">
    <location>
        <begin position="453"/>
        <end position="501"/>
    </location>
</feature>
<reference evidence="4 5" key="1">
    <citation type="submission" date="2020-02" db="EMBL/GenBank/DDBJ databases">
        <title>Comparative genomics of the hypocrealean fungal genus Beauvera.</title>
        <authorList>
            <person name="Showalter D.N."/>
            <person name="Bushley K.E."/>
            <person name="Rehner S.A."/>
        </authorList>
    </citation>
    <scope>NUCLEOTIDE SEQUENCE [LARGE SCALE GENOMIC DNA]</scope>
    <source>
        <strain evidence="4 5">ARSEF4384</strain>
    </source>
</reference>
<proteinExistence type="predicted"/>
<keyword evidence="5" id="KW-1185">Reference proteome</keyword>
<name>A0AAW0RIR0_9HYPO</name>
<gene>
    <name evidence="4" type="ORF">G3M48_009679</name>
</gene>
<evidence type="ECO:0000313" key="5">
    <source>
        <dbReference type="Proteomes" id="UP001397290"/>
    </source>
</evidence>
<protein>
    <recommendedName>
        <fullName evidence="3">Myb-like domain-containing protein</fullName>
    </recommendedName>
</protein>
<evidence type="ECO:0000259" key="3">
    <source>
        <dbReference type="SMART" id="SM00717"/>
    </source>
</evidence>
<dbReference type="InterPro" id="IPR001005">
    <property type="entry name" value="SANT/Myb"/>
</dbReference>
<feature type="region of interest" description="Disordered" evidence="2">
    <location>
        <begin position="273"/>
        <end position="316"/>
    </location>
</feature>
<dbReference type="SMART" id="SM00717">
    <property type="entry name" value="SANT"/>
    <property type="match status" value="1"/>
</dbReference>
<evidence type="ECO:0000313" key="4">
    <source>
        <dbReference type="EMBL" id="KAK8141918.1"/>
    </source>
</evidence>
<feature type="compositionally biased region" description="Polar residues" evidence="2">
    <location>
        <begin position="355"/>
        <end position="365"/>
    </location>
</feature>
<dbReference type="EMBL" id="JAAHCF010000806">
    <property type="protein sequence ID" value="KAK8141918.1"/>
    <property type="molecule type" value="Genomic_DNA"/>
</dbReference>
<organism evidence="4 5">
    <name type="scientific">Beauveria asiatica</name>
    <dbReference type="NCBI Taxonomy" id="1069075"/>
    <lineage>
        <taxon>Eukaryota</taxon>
        <taxon>Fungi</taxon>
        <taxon>Dikarya</taxon>
        <taxon>Ascomycota</taxon>
        <taxon>Pezizomycotina</taxon>
        <taxon>Sordariomycetes</taxon>
        <taxon>Hypocreomycetidae</taxon>
        <taxon>Hypocreales</taxon>
        <taxon>Cordycipitaceae</taxon>
        <taxon>Beauveria</taxon>
    </lineage>
</organism>
<dbReference type="AlphaFoldDB" id="A0AAW0RIR0"/>
<feature type="compositionally biased region" description="Polar residues" evidence="2">
    <location>
        <begin position="568"/>
        <end position="582"/>
    </location>
</feature>
<feature type="region of interest" description="Disordered" evidence="2">
    <location>
        <begin position="336"/>
        <end position="440"/>
    </location>
</feature>
<sequence>MHSKSSRQLKSNVALELPFPAHSVFTSLALEEEEVRLRSSIDGLSITVRALTEDEQAKVDSIASLKEQYQSTNNTLVEKEMGLRQNIDFLEVCRERLEADIKAATEEKDVYIDELWQATERRQPLENVPLTPGEGRAEEDGAAGLEYMIRSVFDSEEEHLAPTEDIPLPLFSRALPAAFDRPLEAPMENQTEETIEARSTVPEDGETVRVTFKILEKGEWIVDREVVVDAEDPSEVQRLAIKYLRRDMGLFSSKNRVLAAEACFDWKRRRTKAARSNHGNEREPTHQAASFTPPDHEQTHQSPEPPLSEPTADCPTDVLSLAPLAPLIRASTLASLPAPSRTDCPSPDSQPWDIASTQTSCTSVSAVDEAMDETDTQKPTETYSPDESGESYNGLSAPASTCDQITSANVMRRARQQLRNKRRREASQGHDTEQSDAEELHDALSDVDKCQLTGHENEEDSEGQSSDEDLPSRKRRKRHIISRRNRSMSKGSASFTSAAGDKVAGSASSALPERADNATDFADAAFDEWVLQDVVLQRTIINGKASFHFQFDWDSCMNHGEESGKICKTSSQQGRGRTTGKSNGRRKFTADEEQWLVTWKETQGLCWADIHQRFCDKFEERSKESLQVRYCTKLKRRDHSRPNAFPTSQSIETCADKPRRTMGKR</sequence>
<feature type="compositionally biased region" description="Basic residues" evidence="2">
    <location>
        <begin position="473"/>
        <end position="487"/>
    </location>
</feature>
<feature type="compositionally biased region" description="Basic and acidic residues" evidence="2">
    <location>
        <begin position="425"/>
        <end position="440"/>
    </location>
</feature>
<accession>A0AAW0RIR0</accession>
<feature type="domain" description="Myb-like" evidence="3">
    <location>
        <begin position="584"/>
        <end position="636"/>
    </location>
</feature>